<evidence type="ECO:0008006" key="5">
    <source>
        <dbReference type="Google" id="ProtNLM"/>
    </source>
</evidence>
<evidence type="ECO:0000313" key="3">
    <source>
        <dbReference type="EMBL" id="KAF2165056.1"/>
    </source>
</evidence>
<reference evidence="3" key="1">
    <citation type="journal article" date="2020" name="Stud. Mycol.">
        <title>101 Dothideomycetes genomes: a test case for predicting lifestyles and emergence of pathogens.</title>
        <authorList>
            <person name="Haridas S."/>
            <person name="Albert R."/>
            <person name="Binder M."/>
            <person name="Bloem J."/>
            <person name="Labutti K."/>
            <person name="Salamov A."/>
            <person name="Andreopoulos B."/>
            <person name="Baker S."/>
            <person name="Barry K."/>
            <person name="Bills G."/>
            <person name="Bluhm B."/>
            <person name="Cannon C."/>
            <person name="Castanera R."/>
            <person name="Culley D."/>
            <person name="Daum C."/>
            <person name="Ezra D."/>
            <person name="Gonzalez J."/>
            <person name="Henrissat B."/>
            <person name="Kuo A."/>
            <person name="Liang C."/>
            <person name="Lipzen A."/>
            <person name="Lutzoni F."/>
            <person name="Magnuson J."/>
            <person name="Mondo S."/>
            <person name="Nolan M."/>
            <person name="Ohm R."/>
            <person name="Pangilinan J."/>
            <person name="Park H.-J."/>
            <person name="Ramirez L."/>
            <person name="Alfaro M."/>
            <person name="Sun H."/>
            <person name="Tritt A."/>
            <person name="Yoshinaga Y."/>
            <person name="Zwiers L.-H."/>
            <person name="Turgeon B."/>
            <person name="Goodwin S."/>
            <person name="Spatafora J."/>
            <person name="Crous P."/>
            <person name="Grigoriev I."/>
        </authorList>
    </citation>
    <scope>NUCLEOTIDE SEQUENCE</scope>
    <source>
        <strain evidence="3">ATCC 36951</strain>
    </source>
</reference>
<feature type="transmembrane region" description="Helical" evidence="2">
    <location>
        <begin position="488"/>
        <end position="511"/>
    </location>
</feature>
<feature type="compositionally biased region" description="Basic and acidic residues" evidence="1">
    <location>
        <begin position="540"/>
        <end position="556"/>
    </location>
</feature>
<dbReference type="AlphaFoldDB" id="A0A6A6CHZ8"/>
<dbReference type="EMBL" id="ML993601">
    <property type="protein sequence ID" value="KAF2165056.1"/>
    <property type="molecule type" value="Genomic_DNA"/>
</dbReference>
<dbReference type="GeneID" id="54560515"/>
<name>A0A6A6CHZ8_ZASCE</name>
<evidence type="ECO:0000256" key="2">
    <source>
        <dbReference type="SAM" id="Phobius"/>
    </source>
</evidence>
<organism evidence="3 4">
    <name type="scientific">Zasmidium cellare ATCC 36951</name>
    <dbReference type="NCBI Taxonomy" id="1080233"/>
    <lineage>
        <taxon>Eukaryota</taxon>
        <taxon>Fungi</taxon>
        <taxon>Dikarya</taxon>
        <taxon>Ascomycota</taxon>
        <taxon>Pezizomycotina</taxon>
        <taxon>Dothideomycetes</taxon>
        <taxon>Dothideomycetidae</taxon>
        <taxon>Mycosphaerellales</taxon>
        <taxon>Mycosphaerellaceae</taxon>
        <taxon>Zasmidium</taxon>
    </lineage>
</organism>
<keyword evidence="2" id="KW-0812">Transmembrane</keyword>
<dbReference type="OrthoDB" id="341259at2759"/>
<dbReference type="Proteomes" id="UP000799537">
    <property type="component" value="Unassembled WGS sequence"/>
</dbReference>
<sequence>MNWGERVEFSYEVEQEFEKFPRRHPERSFYCSKGSDLTLMSAGDLEAVTPWIREQSSGFTWLHVPENNGLFLLAVIKWALSGNILREHETAEGMKLTSEILGTFRLPSVTPGDPSLDYRTPMSSFEWRFLLNQDDGCCIVLPCFVLRSSQAKDRMREDFEMMRSQVPANRARWMMQIERTLDEAHFPGLGHLFFDQQNRKQVVSREFKKNKSKEEIDVKNIPILMVSQVWLWSSKNWLISSFAMPDAETQGGGSREVTGTLENQMLFKHPSEQVIHLVAEFIEQFGKRTTRGGGDWEPALGYFEIGVVRIFAEVEEYVRDSTNQIPNITKEREFLHDIADIKHELALIQHVLDQQMKIIKNMAEAYDSEAMKELPPGALPYYKKRFNITKGLVEDYTKAVTKISADAERIEQMIKTQLELKRTQANIQDTQNSLLLSTAAIGFAVITIIFTPLAFMASLFALPLEGFKDHQKGEGEDAYFETSYVGKWFSIAEVVSLVVTALVVVVSLAALRWDSIKRRFGFNQVAAKVEGMLARKGKAAKKENENSEPGGKRRSPDEEEAVPGASNSRP</sequence>
<accession>A0A6A6CHZ8</accession>
<evidence type="ECO:0000256" key="1">
    <source>
        <dbReference type="SAM" id="MobiDB-lite"/>
    </source>
</evidence>
<protein>
    <recommendedName>
        <fullName evidence="5">Ankyrin repeat protein</fullName>
    </recommendedName>
</protein>
<keyword evidence="2" id="KW-1133">Transmembrane helix</keyword>
<keyword evidence="4" id="KW-1185">Reference proteome</keyword>
<feature type="region of interest" description="Disordered" evidence="1">
    <location>
        <begin position="534"/>
        <end position="570"/>
    </location>
</feature>
<evidence type="ECO:0000313" key="4">
    <source>
        <dbReference type="Proteomes" id="UP000799537"/>
    </source>
</evidence>
<dbReference type="RefSeq" id="XP_033665945.1">
    <property type="nucleotide sequence ID" value="XM_033807243.1"/>
</dbReference>
<feature type="transmembrane region" description="Helical" evidence="2">
    <location>
        <begin position="434"/>
        <end position="462"/>
    </location>
</feature>
<gene>
    <name evidence="3" type="ORF">M409DRAFT_24442</name>
</gene>
<proteinExistence type="predicted"/>
<keyword evidence="2" id="KW-0472">Membrane</keyword>